<dbReference type="AlphaFoldDB" id="A0A1M7CH75"/>
<keyword evidence="2" id="KW-1133">Transmembrane helix</keyword>
<keyword evidence="2" id="KW-0472">Membrane</keyword>
<evidence type="ECO:0000256" key="2">
    <source>
        <dbReference type="SAM" id="Phobius"/>
    </source>
</evidence>
<organism evidence="3 4">
    <name type="scientific">Anaerocolumna jejuensis DSM 15929</name>
    <dbReference type="NCBI Taxonomy" id="1121322"/>
    <lineage>
        <taxon>Bacteria</taxon>
        <taxon>Bacillati</taxon>
        <taxon>Bacillota</taxon>
        <taxon>Clostridia</taxon>
        <taxon>Lachnospirales</taxon>
        <taxon>Lachnospiraceae</taxon>
        <taxon>Anaerocolumna</taxon>
    </lineage>
</organism>
<dbReference type="STRING" id="1121322.SAMN02745136_05415"/>
<dbReference type="Proteomes" id="UP000184386">
    <property type="component" value="Unassembled WGS sequence"/>
</dbReference>
<feature type="compositionally biased region" description="Low complexity" evidence="1">
    <location>
        <begin position="157"/>
        <end position="180"/>
    </location>
</feature>
<evidence type="ECO:0000313" key="4">
    <source>
        <dbReference type="Proteomes" id="UP000184386"/>
    </source>
</evidence>
<proteinExistence type="predicted"/>
<reference evidence="3 4" key="1">
    <citation type="submission" date="2016-11" db="EMBL/GenBank/DDBJ databases">
        <authorList>
            <person name="Jaros S."/>
            <person name="Januszkiewicz K."/>
            <person name="Wedrychowicz H."/>
        </authorList>
    </citation>
    <scope>NUCLEOTIDE SEQUENCE [LARGE SCALE GENOMIC DNA]</scope>
    <source>
        <strain evidence="3 4">DSM 15929</strain>
    </source>
</reference>
<feature type="transmembrane region" description="Helical" evidence="2">
    <location>
        <begin position="89"/>
        <end position="108"/>
    </location>
</feature>
<feature type="region of interest" description="Disordered" evidence="1">
    <location>
        <begin position="157"/>
        <end position="191"/>
    </location>
</feature>
<name>A0A1M7CH75_9FIRM</name>
<keyword evidence="2" id="KW-0812">Transmembrane</keyword>
<gene>
    <name evidence="3" type="ORF">SAMN02745136_05415</name>
</gene>
<evidence type="ECO:0000313" key="3">
    <source>
        <dbReference type="EMBL" id="SHL66534.1"/>
    </source>
</evidence>
<dbReference type="EMBL" id="FRAC01000043">
    <property type="protein sequence ID" value="SHL66534.1"/>
    <property type="molecule type" value="Genomic_DNA"/>
</dbReference>
<sequence>MTYICEYCGLEYEGKECPHCGASHPITSTANNEATDRDTSGSNNSESQTTNNYTTNIYTTNNYTSDNYSAASYNTPAPKYKKRVTERRWFIIFLLIIFFPAGLVLMWKNKVFKFLTRTIITLFYAFAIYSMAKSSNSYKTTDTTALGNDNTVEVAATNNPATTPVSTPTATSAPTSTSTPSPTPTKKPLSKKEKFIKKVTAKAGVSKKTAGNLYDLFYKKMGFKKVDIIQKSDTGKSTFDFSADDYSLKVAFKNDSISSIKWQFYILYDGKEIKIDKKGVLDRVLVDRVKYYMYAEDIIEDNIKTPSTVKYPGLDSTGVGMQRKGKIVGVQGYFDAQNTYGAFVRSKYTIEFSVTNLDANIYKAVYIKIDDEIKGKWIELD</sequence>
<keyword evidence="4" id="KW-1185">Reference proteome</keyword>
<feature type="region of interest" description="Disordered" evidence="1">
    <location>
        <begin position="31"/>
        <end position="53"/>
    </location>
</feature>
<accession>A0A1M7CH75</accession>
<protein>
    <submittedName>
        <fullName evidence="3">Uncharacterized protein</fullName>
    </submittedName>
</protein>
<evidence type="ECO:0000256" key="1">
    <source>
        <dbReference type="SAM" id="MobiDB-lite"/>
    </source>
</evidence>